<sequence length="223" mass="24023">MEMEWVIRLVLSGILGACIGFEREKRLKEAGLRTHFLVAVGSAVIMIISKYGFTDVLGQNITLDPSRIAAQVVSGIGFLGAGTILVQRQSVRGLTTAAGLWATSGIGLAIGAGMYTVGIVCTALVLLGFELLNRVFKPVLPNKSYQLAIYATTNTLTSAIIDRLSGMNLVVSEYAVRIRETTSDSPYVIQVKMNNSEQEIDHNQITKSLQDLSGVKGIKFSAK</sequence>
<dbReference type="EMBL" id="BMIR01000012">
    <property type="protein sequence ID" value="GGE45789.1"/>
    <property type="molecule type" value="Genomic_DNA"/>
</dbReference>
<dbReference type="GO" id="GO:0008168">
    <property type="term" value="F:methyltransferase activity"/>
    <property type="evidence" value="ECO:0007669"/>
    <property type="project" value="UniProtKB-KW"/>
</dbReference>
<comment type="similarity">
    <text evidence="2">Belongs to the MgtC/SapB family.</text>
</comment>
<keyword evidence="9" id="KW-0808">Transferase</keyword>
<feature type="transmembrane region" description="Helical" evidence="7">
    <location>
        <begin position="34"/>
        <end position="53"/>
    </location>
</feature>
<feature type="transmembrane region" description="Helical" evidence="7">
    <location>
        <begin position="98"/>
        <end position="129"/>
    </location>
</feature>
<dbReference type="GO" id="GO:0032259">
    <property type="term" value="P:methylation"/>
    <property type="evidence" value="ECO:0007669"/>
    <property type="project" value="UniProtKB-KW"/>
</dbReference>
<evidence type="ECO:0000313" key="10">
    <source>
        <dbReference type="Proteomes" id="UP000628775"/>
    </source>
</evidence>
<dbReference type="InterPro" id="IPR003416">
    <property type="entry name" value="MgtC/SapB/SrpB/YhiD_fam"/>
</dbReference>
<evidence type="ECO:0000259" key="8">
    <source>
        <dbReference type="Pfam" id="PF02308"/>
    </source>
</evidence>
<evidence type="ECO:0000256" key="3">
    <source>
        <dbReference type="ARBA" id="ARBA00022475"/>
    </source>
</evidence>
<dbReference type="GO" id="GO:0005886">
    <property type="term" value="C:plasma membrane"/>
    <property type="evidence" value="ECO:0007669"/>
    <property type="project" value="UniProtKB-SubCell"/>
</dbReference>
<evidence type="ECO:0000256" key="5">
    <source>
        <dbReference type="ARBA" id="ARBA00022989"/>
    </source>
</evidence>
<dbReference type="AlphaFoldDB" id="A0A8J2YIP0"/>
<keyword evidence="5 7" id="KW-1133">Transmembrane helix</keyword>
<dbReference type="PANTHER" id="PTHR33778">
    <property type="entry name" value="PROTEIN MGTC"/>
    <property type="match status" value="1"/>
</dbReference>
<evidence type="ECO:0000256" key="2">
    <source>
        <dbReference type="ARBA" id="ARBA00009298"/>
    </source>
</evidence>
<dbReference type="PRINTS" id="PR01837">
    <property type="entry name" value="MGTCSAPBPROT"/>
</dbReference>
<dbReference type="PANTHER" id="PTHR33778:SF1">
    <property type="entry name" value="MAGNESIUM TRANSPORTER YHID-RELATED"/>
    <property type="match status" value="1"/>
</dbReference>
<protein>
    <submittedName>
        <fullName evidence="9">Methyltransferase</fullName>
    </submittedName>
</protein>
<reference evidence="9" key="1">
    <citation type="journal article" date="2014" name="Int. J. Syst. Evol. Microbiol.">
        <title>Complete genome sequence of Corynebacterium casei LMG S-19264T (=DSM 44701T), isolated from a smear-ripened cheese.</title>
        <authorList>
            <consortium name="US DOE Joint Genome Institute (JGI-PGF)"/>
            <person name="Walter F."/>
            <person name="Albersmeier A."/>
            <person name="Kalinowski J."/>
            <person name="Ruckert C."/>
        </authorList>
    </citation>
    <scope>NUCLEOTIDE SEQUENCE</scope>
    <source>
        <strain evidence="9">CGMCC 1.15371</strain>
    </source>
</reference>
<comment type="caution">
    <text evidence="9">The sequence shown here is derived from an EMBL/GenBank/DDBJ whole genome shotgun (WGS) entry which is preliminary data.</text>
</comment>
<reference evidence="9" key="2">
    <citation type="submission" date="2020-09" db="EMBL/GenBank/DDBJ databases">
        <authorList>
            <person name="Sun Q."/>
            <person name="Zhou Y."/>
        </authorList>
    </citation>
    <scope>NUCLEOTIDE SEQUENCE</scope>
    <source>
        <strain evidence="9">CGMCC 1.15371</strain>
    </source>
</reference>
<evidence type="ECO:0000256" key="4">
    <source>
        <dbReference type="ARBA" id="ARBA00022692"/>
    </source>
</evidence>
<keyword evidence="9" id="KW-0489">Methyltransferase</keyword>
<evidence type="ECO:0000256" key="6">
    <source>
        <dbReference type="ARBA" id="ARBA00023136"/>
    </source>
</evidence>
<feature type="transmembrane region" description="Helical" evidence="7">
    <location>
        <begin position="68"/>
        <end position="86"/>
    </location>
</feature>
<keyword evidence="6 7" id="KW-0472">Membrane</keyword>
<gene>
    <name evidence="9" type="ORF">GCM10011391_25800</name>
</gene>
<feature type="transmembrane region" description="Helical" evidence="7">
    <location>
        <begin position="6"/>
        <end position="22"/>
    </location>
</feature>
<dbReference type="Pfam" id="PF02308">
    <property type="entry name" value="MgtC"/>
    <property type="match status" value="1"/>
</dbReference>
<organism evidence="9 10">
    <name type="scientific">Pullulanibacillus camelliae</name>
    <dbReference type="NCBI Taxonomy" id="1707096"/>
    <lineage>
        <taxon>Bacteria</taxon>
        <taxon>Bacillati</taxon>
        <taxon>Bacillota</taxon>
        <taxon>Bacilli</taxon>
        <taxon>Bacillales</taxon>
        <taxon>Sporolactobacillaceae</taxon>
        <taxon>Pullulanibacillus</taxon>
    </lineage>
</organism>
<evidence type="ECO:0000313" key="9">
    <source>
        <dbReference type="EMBL" id="GGE45789.1"/>
    </source>
</evidence>
<keyword evidence="4 7" id="KW-0812">Transmembrane</keyword>
<keyword evidence="3" id="KW-1003">Cell membrane</keyword>
<keyword evidence="10" id="KW-1185">Reference proteome</keyword>
<dbReference type="InterPro" id="IPR049177">
    <property type="entry name" value="MgtC_SapB_SrpB_YhiD_N"/>
</dbReference>
<proteinExistence type="inferred from homology"/>
<name>A0A8J2YIP0_9BACL</name>
<evidence type="ECO:0000256" key="1">
    <source>
        <dbReference type="ARBA" id="ARBA00004651"/>
    </source>
</evidence>
<evidence type="ECO:0000256" key="7">
    <source>
        <dbReference type="SAM" id="Phobius"/>
    </source>
</evidence>
<comment type="subcellular location">
    <subcellularLocation>
        <location evidence="1">Cell membrane</location>
        <topology evidence="1">Multi-pass membrane protein</topology>
    </subcellularLocation>
</comment>
<dbReference type="Proteomes" id="UP000628775">
    <property type="component" value="Unassembled WGS sequence"/>
</dbReference>
<feature type="domain" description="MgtC/SapB/SrpB/YhiD N-terminal" evidence="8">
    <location>
        <begin position="9"/>
        <end position="135"/>
    </location>
</feature>
<accession>A0A8J2YIP0</accession>